<dbReference type="EMBL" id="OIVN01002088">
    <property type="protein sequence ID" value="SPD00425.1"/>
    <property type="molecule type" value="Genomic_DNA"/>
</dbReference>
<name>A0A2N9GLI2_FAGSY</name>
<dbReference type="AlphaFoldDB" id="A0A2N9GLI2"/>
<sequence>MSSEMVGAITHDGTASFKLGRRALVFQNQMLCYGGDPETYEPIGAGGYPIGGGGYFQPIGYSPP</sequence>
<accession>A0A2N9GLI2</accession>
<reference evidence="1" key="1">
    <citation type="submission" date="2018-02" db="EMBL/GenBank/DDBJ databases">
        <authorList>
            <person name="Cohen D.B."/>
            <person name="Kent A.D."/>
        </authorList>
    </citation>
    <scope>NUCLEOTIDE SEQUENCE</scope>
</reference>
<proteinExistence type="predicted"/>
<protein>
    <submittedName>
        <fullName evidence="1">Uncharacterized protein</fullName>
    </submittedName>
</protein>
<organism evidence="1">
    <name type="scientific">Fagus sylvatica</name>
    <name type="common">Beechnut</name>
    <dbReference type="NCBI Taxonomy" id="28930"/>
    <lineage>
        <taxon>Eukaryota</taxon>
        <taxon>Viridiplantae</taxon>
        <taxon>Streptophyta</taxon>
        <taxon>Embryophyta</taxon>
        <taxon>Tracheophyta</taxon>
        <taxon>Spermatophyta</taxon>
        <taxon>Magnoliopsida</taxon>
        <taxon>eudicotyledons</taxon>
        <taxon>Gunneridae</taxon>
        <taxon>Pentapetalae</taxon>
        <taxon>rosids</taxon>
        <taxon>fabids</taxon>
        <taxon>Fagales</taxon>
        <taxon>Fagaceae</taxon>
        <taxon>Fagus</taxon>
    </lineage>
</organism>
<evidence type="ECO:0000313" key="1">
    <source>
        <dbReference type="EMBL" id="SPD00425.1"/>
    </source>
</evidence>
<gene>
    <name evidence="1" type="ORF">FSB_LOCUS28307</name>
</gene>